<gene>
    <name evidence="9" type="ORF">PV328_003746</name>
</gene>
<dbReference type="InterPro" id="IPR036589">
    <property type="entry name" value="HCY_dom_sf"/>
</dbReference>
<dbReference type="Gene3D" id="3.20.20.330">
    <property type="entry name" value="Homocysteine-binding-like domain"/>
    <property type="match status" value="1"/>
</dbReference>
<keyword evidence="4 6" id="KW-0862">Zinc</keyword>
<dbReference type="Pfam" id="PF02574">
    <property type="entry name" value="S-methyl_trans"/>
    <property type="match status" value="1"/>
</dbReference>
<dbReference type="SUPFAM" id="SSF82282">
    <property type="entry name" value="Homocysteine S-methyltransferase"/>
    <property type="match status" value="1"/>
</dbReference>
<dbReference type="PROSITE" id="PS50970">
    <property type="entry name" value="HCY"/>
    <property type="match status" value="1"/>
</dbReference>
<accession>A0AA39F925</accession>
<dbReference type="GO" id="GO:0008270">
    <property type="term" value="F:zinc ion binding"/>
    <property type="evidence" value="ECO:0007669"/>
    <property type="project" value="InterPro"/>
</dbReference>
<keyword evidence="2 7" id="KW-0808">Transferase</keyword>
<sequence length="330" mass="36459">MASITILDGGFSTQLATHVGVKIDGDPLWTARFLETHPKSVLDTHLDFLRAGAFIIETNSYQASIEGFIEHLGITESESLQLIHKSVELAKEAVNVYLEEIKDNNDVSNNKPLIAGSCGPYGASLHDGSEYTGEYASTVSKEFLKKWHKPRIEALINSGVDLLALETIPCKIEAEALVELLKEYPNIEAWLTFSCRTDGKCIVDGSDFRKIALECYENAIPGQLIAVGVNCIAPTAVSSLFQGINSDREKELVPLIVYPNSGEIYTVAEGWKKCGKVPPLENFIHEWLDLGVRYVGGCCRTQASDITKISIEALKWEKKNFEKIFSENSD</sequence>
<evidence type="ECO:0000256" key="2">
    <source>
        <dbReference type="ARBA" id="ARBA00022679"/>
    </source>
</evidence>
<dbReference type="AlphaFoldDB" id="A0AA39F925"/>
<feature type="binding site" evidence="6 7">
    <location>
        <position position="299"/>
    </location>
    <ligand>
        <name>Zn(2+)</name>
        <dbReference type="ChEBI" id="CHEBI:29105"/>
    </ligand>
</feature>
<keyword evidence="3 6" id="KW-0479">Metal-binding</keyword>
<dbReference type="PANTHER" id="PTHR46015">
    <property type="entry name" value="ZGC:172121"/>
    <property type="match status" value="1"/>
</dbReference>
<evidence type="ECO:0000256" key="5">
    <source>
        <dbReference type="ARBA" id="ARBA00034478"/>
    </source>
</evidence>
<organism evidence="9 10">
    <name type="scientific">Microctonus aethiopoides</name>
    <dbReference type="NCBI Taxonomy" id="144406"/>
    <lineage>
        <taxon>Eukaryota</taxon>
        <taxon>Metazoa</taxon>
        <taxon>Ecdysozoa</taxon>
        <taxon>Arthropoda</taxon>
        <taxon>Hexapoda</taxon>
        <taxon>Insecta</taxon>
        <taxon>Pterygota</taxon>
        <taxon>Neoptera</taxon>
        <taxon>Endopterygota</taxon>
        <taxon>Hymenoptera</taxon>
        <taxon>Apocrita</taxon>
        <taxon>Ichneumonoidea</taxon>
        <taxon>Braconidae</taxon>
        <taxon>Euphorinae</taxon>
        <taxon>Microctonus</taxon>
    </lineage>
</organism>
<evidence type="ECO:0000259" key="8">
    <source>
        <dbReference type="PROSITE" id="PS50970"/>
    </source>
</evidence>
<reference evidence="9" key="1">
    <citation type="journal article" date="2023" name="bioRxiv">
        <title>Scaffold-level genome assemblies of two parasitoid biocontrol wasps reveal the parthenogenesis mechanism and an associated novel virus.</title>
        <authorList>
            <person name="Inwood S."/>
            <person name="Skelly J."/>
            <person name="Guhlin J."/>
            <person name="Harrop T."/>
            <person name="Goldson S."/>
            <person name="Dearden P."/>
        </authorList>
    </citation>
    <scope>NUCLEOTIDE SEQUENCE</scope>
    <source>
        <strain evidence="9">Irish</strain>
        <tissue evidence="9">Whole body</tissue>
    </source>
</reference>
<comment type="cofactor">
    <cofactor evidence="6">
        <name>Zn(2+)</name>
        <dbReference type="ChEBI" id="CHEBI:29105"/>
    </cofactor>
    <text evidence="6">Binds 1 zinc ion per subunit.</text>
</comment>
<dbReference type="InterPro" id="IPR017226">
    <property type="entry name" value="BHMT-like"/>
</dbReference>
<evidence type="ECO:0000256" key="1">
    <source>
        <dbReference type="ARBA" id="ARBA00022603"/>
    </source>
</evidence>
<proteinExistence type="predicted"/>
<name>A0AA39F925_9HYME</name>
<dbReference type="NCBIfam" id="NF007020">
    <property type="entry name" value="PRK09485.1"/>
    <property type="match status" value="1"/>
</dbReference>
<dbReference type="GO" id="GO:0032259">
    <property type="term" value="P:methylation"/>
    <property type="evidence" value="ECO:0007669"/>
    <property type="project" value="UniProtKB-KW"/>
</dbReference>
<evidence type="ECO:0000256" key="3">
    <source>
        <dbReference type="ARBA" id="ARBA00022723"/>
    </source>
</evidence>
<dbReference type="EMBL" id="JAQQBS010001422">
    <property type="protein sequence ID" value="KAK0165209.1"/>
    <property type="molecule type" value="Genomic_DNA"/>
</dbReference>
<feature type="domain" description="Hcy-binding" evidence="8">
    <location>
        <begin position="1"/>
        <end position="313"/>
    </location>
</feature>
<feature type="binding site" evidence="6 7">
    <location>
        <position position="231"/>
    </location>
    <ligand>
        <name>Zn(2+)</name>
        <dbReference type="ChEBI" id="CHEBI:29105"/>
    </ligand>
</feature>
<evidence type="ECO:0000313" key="10">
    <source>
        <dbReference type="Proteomes" id="UP001168990"/>
    </source>
</evidence>
<dbReference type="PANTHER" id="PTHR46015:SF1">
    <property type="entry name" value="HOMOCYSTEINE S-METHYLTRANSFERASE-LIKE ISOFORM 1"/>
    <property type="match status" value="1"/>
</dbReference>
<dbReference type="Proteomes" id="UP001168990">
    <property type="component" value="Unassembled WGS sequence"/>
</dbReference>
<evidence type="ECO:0000256" key="6">
    <source>
        <dbReference type="PIRSR" id="PIRSR037505-2"/>
    </source>
</evidence>
<dbReference type="InterPro" id="IPR003726">
    <property type="entry name" value="HCY_dom"/>
</dbReference>
<dbReference type="GO" id="GO:0009086">
    <property type="term" value="P:methionine biosynthetic process"/>
    <property type="evidence" value="ECO:0007669"/>
    <property type="project" value="InterPro"/>
</dbReference>
<evidence type="ECO:0000256" key="7">
    <source>
        <dbReference type="PROSITE-ProRule" id="PRU00333"/>
    </source>
</evidence>
<dbReference type="GO" id="GO:0008898">
    <property type="term" value="F:S-adenosylmethionine-homocysteine S-methyltransferase activity"/>
    <property type="evidence" value="ECO:0007669"/>
    <property type="project" value="TreeGrafter"/>
</dbReference>
<keyword evidence="1 7" id="KW-0489">Methyltransferase</keyword>
<feature type="binding site" evidence="6 7">
    <location>
        <position position="298"/>
    </location>
    <ligand>
        <name>Zn(2+)</name>
        <dbReference type="ChEBI" id="CHEBI:29105"/>
    </ligand>
</feature>
<dbReference type="PIRSF" id="PIRSF037505">
    <property type="entry name" value="Betaine_HMT"/>
    <property type="match status" value="1"/>
</dbReference>
<dbReference type="FunFam" id="3.20.20.330:FF:000002">
    <property type="entry name" value="Homocysteine S-methyltransferase"/>
    <property type="match status" value="1"/>
</dbReference>
<evidence type="ECO:0000256" key="4">
    <source>
        <dbReference type="ARBA" id="ARBA00022833"/>
    </source>
</evidence>
<dbReference type="InterPro" id="IPR051486">
    <property type="entry name" value="Hcy_S-methyltransferase"/>
</dbReference>
<comment type="pathway">
    <text evidence="5">Amino-acid biosynthesis; L-methionine biosynthesis via de novo pathway.</text>
</comment>
<evidence type="ECO:0000313" key="9">
    <source>
        <dbReference type="EMBL" id="KAK0165209.1"/>
    </source>
</evidence>
<protein>
    <recommendedName>
        <fullName evidence="8">Hcy-binding domain-containing protein</fullName>
    </recommendedName>
</protein>
<comment type="caution">
    <text evidence="9">The sequence shown here is derived from an EMBL/GenBank/DDBJ whole genome shotgun (WGS) entry which is preliminary data.</text>
</comment>
<dbReference type="GO" id="GO:0033528">
    <property type="term" value="P:S-methylmethionine cycle"/>
    <property type="evidence" value="ECO:0007669"/>
    <property type="project" value="TreeGrafter"/>
</dbReference>
<keyword evidence="10" id="KW-1185">Reference proteome</keyword>
<reference evidence="9" key="2">
    <citation type="submission" date="2023-03" db="EMBL/GenBank/DDBJ databases">
        <authorList>
            <person name="Inwood S.N."/>
            <person name="Skelly J.G."/>
            <person name="Guhlin J."/>
            <person name="Harrop T.W.R."/>
            <person name="Goldson S.G."/>
            <person name="Dearden P.K."/>
        </authorList>
    </citation>
    <scope>NUCLEOTIDE SEQUENCE</scope>
    <source>
        <strain evidence="9">Irish</strain>
        <tissue evidence="9">Whole body</tissue>
    </source>
</reference>